<comment type="caution">
    <text evidence="2">The sequence shown here is derived from an EMBL/GenBank/DDBJ whole genome shotgun (WGS) entry which is preliminary data.</text>
</comment>
<dbReference type="InterPro" id="IPR036291">
    <property type="entry name" value="NAD(P)-bd_dom_sf"/>
</dbReference>
<name>A0A328AZH3_9CAUL</name>
<dbReference type="InterPro" id="IPR001509">
    <property type="entry name" value="Epimerase_deHydtase"/>
</dbReference>
<dbReference type="EMBL" id="QFYP01000001">
    <property type="protein sequence ID" value="RAK59997.1"/>
    <property type="molecule type" value="Genomic_DNA"/>
</dbReference>
<evidence type="ECO:0000313" key="3">
    <source>
        <dbReference type="Proteomes" id="UP000249842"/>
    </source>
</evidence>
<protein>
    <submittedName>
        <fullName evidence="2">NAD(P)-dependent oxidoreductase</fullName>
    </submittedName>
</protein>
<accession>A0A328AZH3</accession>
<dbReference type="SUPFAM" id="SSF51735">
    <property type="entry name" value="NAD(P)-binding Rossmann-fold domains"/>
    <property type="match status" value="1"/>
</dbReference>
<evidence type="ECO:0000313" key="2">
    <source>
        <dbReference type="EMBL" id="RAK59997.1"/>
    </source>
</evidence>
<feature type="domain" description="NAD-dependent epimerase/dehydratase" evidence="1">
    <location>
        <begin position="4"/>
        <end position="196"/>
    </location>
</feature>
<proteinExistence type="predicted"/>
<sequence>MAAILLTGASSFTGLWIAEALSAQGHEVVAPLRRARDADAGLRGLRVARLAQAADLVFDAPLGSPAFLRLVKGRRWDLLAHHAADIPNYRSPDYDPVAGLVRNTEGAAATIKAFARAGGAAVLATGTVFETGEGGDPQAPAATPYGLSKALTNETLRHLAGWAGLGFGRFVIPAPFGPWEERGLAWSLFQAWVEGRTGEVRTPTYVRDHLAAPLLAGAYVEAVAELLAGQDGLVARPSGTVATVGAFARQLAEEVRSRTSLDCALVEHPQTAFPEPRARFNSSPRSFAGAAEAAFWDNYVAFYLDLQARGLLQGAA</sequence>
<dbReference type="OrthoDB" id="183072at2"/>
<keyword evidence="3" id="KW-1185">Reference proteome</keyword>
<evidence type="ECO:0000259" key="1">
    <source>
        <dbReference type="Pfam" id="PF01370"/>
    </source>
</evidence>
<dbReference type="RefSeq" id="WP_111457290.1">
    <property type="nucleotide sequence ID" value="NZ_QFYP01000001.1"/>
</dbReference>
<dbReference type="Gene3D" id="3.40.50.720">
    <property type="entry name" value="NAD(P)-binding Rossmann-like Domain"/>
    <property type="match status" value="1"/>
</dbReference>
<organism evidence="2 3">
    <name type="scientific">Phenylobacterium hankyongense</name>
    <dbReference type="NCBI Taxonomy" id="1813876"/>
    <lineage>
        <taxon>Bacteria</taxon>
        <taxon>Pseudomonadati</taxon>
        <taxon>Pseudomonadota</taxon>
        <taxon>Alphaproteobacteria</taxon>
        <taxon>Caulobacterales</taxon>
        <taxon>Caulobacteraceae</taxon>
        <taxon>Phenylobacterium</taxon>
    </lineage>
</organism>
<dbReference type="Proteomes" id="UP000249842">
    <property type="component" value="Unassembled WGS sequence"/>
</dbReference>
<dbReference type="AlphaFoldDB" id="A0A328AZH3"/>
<reference evidence="3" key="1">
    <citation type="submission" date="2018-05" db="EMBL/GenBank/DDBJ databases">
        <authorList>
            <person name="Li X."/>
        </authorList>
    </citation>
    <scope>NUCLEOTIDE SEQUENCE [LARGE SCALE GENOMIC DNA]</scope>
    <source>
        <strain evidence="3">HKS-05</strain>
    </source>
</reference>
<dbReference type="Pfam" id="PF01370">
    <property type="entry name" value="Epimerase"/>
    <property type="match status" value="1"/>
</dbReference>
<gene>
    <name evidence="2" type="ORF">DJ021_09370</name>
</gene>